<sequence length="68" mass="6646">MSYGGAGDGDGGARRADDDDDGGGDDDCGGAVVAFSGGPGALHALPPRGNRASVSPPRTMRLGSSRQT</sequence>
<proteinExistence type="predicted"/>
<keyword evidence="3" id="KW-1185">Reference proteome</keyword>
<feature type="compositionally biased region" description="Gly residues" evidence="1">
    <location>
        <begin position="1"/>
        <end position="10"/>
    </location>
</feature>
<name>A0AAN7ZA55_9PEZI</name>
<feature type="compositionally biased region" description="Acidic residues" evidence="1">
    <location>
        <begin position="18"/>
        <end position="28"/>
    </location>
</feature>
<evidence type="ECO:0000256" key="1">
    <source>
        <dbReference type="SAM" id="MobiDB-lite"/>
    </source>
</evidence>
<feature type="region of interest" description="Disordered" evidence="1">
    <location>
        <begin position="1"/>
        <end position="68"/>
    </location>
</feature>
<organism evidence="2 3">
    <name type="scientific">Xylaria bambusicola</name>
    <dbReference type="NCBI Taxonomy" id="326684"/>
    <lineage>
        <taxon>Eukaryota</taxon>
        <taxon>Fungi</taxon>
        <taxon>Dikarya</taxon>
        <taxon>Ascomycota</taxon>
        <taxon>Pezizomycotina</taxon>
        <taxon>Sordariomycetes</taxon>
        <taxon>Xylariomycetidae</taxon>
        <taxon>Xylariales</taxon>
        <taxon>Xylariaceae</taxon>
        <taxon>Xylaria</taxon>
    </lineage>
</organism>
<gene>
    <name evidence="2" type="ORF">RRF57_011624</name>
</gene>
<accession>A0AAN7ZA55</accession>
<dbReference type="AlphaFoldDB" id="A0AAN7ZA55"/>
<comment type="caution">
    <text evidence="2">The sequence shown here is derived from an EMBL/GenBank/DDBJ whole genome shotgun (WGS) entry which is preliminary data.</text>
</comment>
<reference evidence="2 3" key="1">
    <citation type="submission" date="2023-10" db="EMBL/GenBank/DDBJ databases">
        <title>Draft genome sequence of Xylaria bambusicola isolate GMP-LS, the root and basal stem rot pathogen of sugarcane in Indonesia.</title>
        <authorList>
            <person name="Selvaraj P."/>
            <person name="Muralishankar V."/>
            <person name="Muruganantham S."/>
            <person name="Sp S."/>
            <person name="Haryani S."/>
            <person name="Lau K.J.X."/>
            <person name="Naqvi N.I."/>
        </authorList>
    </citation>
    <scope>NUCLEOTIDE SEQUENCE [LARGE SCALE GENOMIC DNA]</scope>
    <source>
        <strain evidence="2">GMP-LS</strain>
    </source>
</reference>
<evidence type="ECO:0000313" key="3">
    <source>
        <dbReference type="Proteomes" id="UP001305414"/>
    </source>
</evidence>
<dbReference type="EMBL" id="JAWHQM010000059">
    <property type="protein sequence ID" value="KAK5635912.1"/>
    <property type="molecule type" value="Genomic_DNA"/>
</dbReference>
<evidence type="ECO:0000313" key="2">
    <source>
        <dbReference type="EMBL" id="KAK5635912.1"/>
    </source>
</evidence>
<dbReference type="Proteomes" id="UP001305414">
    <property type="component" value="Unassembled WGS sequence"/>
</dbReference>
<protein>
    <submittedName>
        <fullName evidence="2">Uncharacterized protein</fullName>
    </submittedName>
</protein>